<dbReference type="InterPro" id="IPR050389">
    <property type="entry name" value="LysR-type_TF"/>
</dbReference>
<dbReference type="AlphaFoldDB" id="E3NVY8"/>
<dbReference type="PANTHER" id="PTHR30118">
    <property type="entry name" value="HTH-TYPE TRANSCRIPTIONAL REGULATOR LEUO-RELATED"/>
    <property type="match status" value="1"/>
</dbReference>
<name>E3NVY8_CAERE</name>
<dbReference type="GO" id="GO:0003700">
    <property type="term" value="F:DNA-binding transcription factor activity"/>
    <property type="evidence" value="ECO:0007669"/>
    <property type="project" value="InterPro"/>
</dbReference>
<dbReference type="InterPro" id="IPR036388">
    <property type="entry name" value="WH-like_DNA-bd_sf"/>
</dbReference>
<dbReference type="InParanoid" id="E3NVY8"/>
<dbReference type="Pfam" id="PF03466">
    <property type="entry name" value="LysR_substrate"/>
    <property type="match status" value="1"/>
</dbReference>
<dbReference type="STRING" id="31234.E3NVY8"/>
<protein>
    <recommendedName>
        <fullName evidence="5">HTH lysR-type domain-containing protein</fullName>
    </recommendedName>
</protein>
<gene>
    <name evidence="6" type="ORF">CRE_15860</name>
</gene>
<comment type="similarity">
    <text evidence="1">Belongs to the LysR transcriptional regulatory family.</text>
</comment>
<dbReference type="OrthoDB" id="5461867at2759"/>
<dbReference type="InterPro" id="IPR036390">
    <property type="entry name" value="WH_DNA-bd_sf"/>
</dbReference>
<accession>E3NVY8</accession>
<dbReference type="Gene3D" id="3.40.190.10">
    <property type="entry name" value="Periplasmic binding protein-like II"/>
    <property type="match status" value="2"/>
</dbReference>
<proteinExistence type="inferred from homology"/>
<evidence type="ECO:0000256" key="4">
    <source>
        <dbReference type="ARBA" id="ARBA00023163"/>
    </source>
</evidence>
<dbReference type="PROSITE" id="PS50931">
    <property type="entry name" value="HTH_LYSR"/>
    <property type="match status" value="1"/>
</dbReference>
<keyword evidence="7" id="KW-1185">Reference proteome</keyword>
<evidence type="ECO:0000256" key="1">
    <source>
        <dbReference type="ARBA" id="ARBA00009437"/>
    </source>
</evidence>
<dbReference type="PANTHER" id="PTHR30118:SF15">
    <property type="entry name" value="TRANSCRIPTIONAL REGULATORY PROTEIN"/>
    <property type="match status" value="1"/>
</dbReference>
<dbReference type="InterPro" id="IPR005119">
    <property type="entry name" value="LysR_subst-bd"/>
</dbReference>
<evidence type="ECO:0000256" key="3">
    <source>
        <dbReference type="ARBA" id="ARBA00023125"/>
    </source>
</evidence>
<evidence type="ECO:0000259" key="5">
    <source>
        <dbReference type="PROSITE" id="PS50931"/>
    </source>
</evidence>
<dbReference type="SUPFAM" id="SSF53850">
    <property type="entry name" value="Periplasmic binding protein-like II"/>
    <property type="match status" value="1"/>
</dbReference>
<sequence length="296" mass="34262">MDLSLIRLFIVIYETCNISKAAEVLNLSQPSVTYNLNLLRKQLNNQLFERAQYGVKPTTTADKLYPVFKTSLFNIEYAISEIKQFNPYTAENVFRICLSDIGEMTILPTLTNYLRDHAPNIILEVKEVKSELVENWLVENIVDVAIFNSSNIDYPKLSYKSLLYEKYVCLVNKNYYNIEKPLSLDDYLNASHIAIKSSTGHTLVDQTLKQLGHKRKIKLVVPHFCILRGILNTSNLIATLPMRAAQEYLNDLNFYIFIPPFEIPGFHVGMHWFQHHEDPIAHQWFIETCENLISNL</sequence>
<dbReference type="InterPro" id="IPR000847">
    <property type="entry name" value="LysR_HTH_N"/>
</dbReference>
<dbReference type="Pfam" id="PF00126">
    <property type="entry name" value="HTH_1"/>
    <property type="match status" value="1"/>
</dbReference>
<organism evidence="7">
    <name type="scientific">Caenorhabditis remanei</name>
    <name type="common">Caenorhabditis vulgaris</name>
    <dbReference type="NCBI Taxonomy" id="31234"/>
    <lineage>
        <taxon>Eukaryota</taxon>
        <taxon>Metazoa</taxon>
        <taxon>Ecdysozoa</taxon>
        <taxon>Nematoda</taxon>
        <taxon>Chromadorea</taxon>
        <taxon>Rhabditida</taxon>
        <taxon>Rhabditina</taxon>
        <taxon>Rhabditomorpha</taxon>
        <taxon>Rhabditoidea</taxon>
        <taxon>Rhabditidae</taxon>
        <taxon>Peloderinae</taxon>
        <taxon>Caenorhabditis</taxon>
    </lineage>
</organism>
<keyword evidence="2" id="KW-0805">Transcription regulation</keyword>
<evidence type="ECO:0000313" key="7">
    <source>
        <dbReference type="Proteomes" id="UP000008281"/>
    </source>
</evidence>
<keyword evidence="3" id="KW-0238">DNA-binding</keyword>
<dbReference type="Proteomes" id="UP000008281">
    <property type="component" value="Unassembled WGS sequence"/>
</dbReference>
<dbReference type="GO" id="GO:0003677">
    <property type="term" value="F:DNA binding"/>
    <property type="evidence" value="ECO:0007669"/>
    <property type="project" value="UniProtKB-KW"/>
</dbReference>
<dbReference type="CDD" id="cd08459">
    <property type="entry name" value="PBP2_DntR_NahR_LinR_like"/>
    <property type="match status" value="1"/>
</dbReference>
<dbReference type="HOGENOM" id="CLU_039613_39_0_1"/>
<feature type="domain" description="HTH lysR-type" evidence="5">
    <location>
        <begin position="1"/>
        <end position="58"/>
    </location>
</feature>
<dbReference type="PRINTS" id="PR00039">
    <property type="entry name" value="HTHLYSR"/>
</dbReference>
<evidence type="ECO:0000256" key="2">
    <source>
        <dbReference type="ARBA" id="ARBA00023015"/>
    </source>
</evidence>
<evidence type="ECO:0000313" key="6">
    <source>
        <dbReference type="EMBL" id="EFP00532.1"/>
    </source>
</evidence>
<dbReference type="Gene3D" id="1.10.10.10">
    <property type="entry name" value="Winged helix-like DNA-binding domain superfamily/Winged helix DNA-binding domain"/>
    <property type="match status" value="1"/>
</dbReference>
<reference evidence="6" key="1">
    <citation type="submission" date="2007-07" db="EMBL/GenBank/DDBJ databases">
        <title>PCAP assembly of the Caenorhabditis remanei genome.</title>
        <authorList>
            <consortium name="The Caenorhabditis remanei Sequencing Consortium"/>
            <person name="Wilson R.K."/>
        </authorList>
    </citation>
    <scope>NUCLEOTIDE SEQUENCE [LARGE SCALE GENOMIC DNA]</scope>
    <source>
        <strain evidence="6">PB4641</strain>
    </source>
</reference>
<dbReference type="EMBL" id="DS271240">
    <property type="protein sequence ID" value="EFP00532.1"/>
    <property type="molecule type" value="Genomic_DNA"/>
</dbReference>
<dbReference type="SUPFAM" id="SSF46785">
    <property type="entry name" value="Winged helix' DNA-binding domain"/>
    <property type="match status" value="1"/>
</dbReference>
<keyword evidence="4" id="KW-0804">Transcription</keyword>